<accession>R7RAK6</accession>
<geneLocation type="plasmid" evidence="2">
    <name>pARN4</name>
</geneLocation>
<name>R7RAK6_SACIS</name>
<sequence length="667" mass="76590">MADNVFGMDIRRFSVLFLAIIIILALIASFGNLKLPQNISNNIQIGSGGGGSEGSYSVPGPKYIYNKTIVLAPSLSDLQYVRASYSNLPAPYYNISEAYILFNFSKPDNNMLHLLLNALSWNATKIAPGPYAALLDIASSTYVKINNYTNTTLQPFPLNQNDTENYSKTEIIVTYAKTFEAPNNFQYGWSYPPSDLISVNPPVYQIINTFSITTNVVLSINNYSYLLYKHTTTNGNITRVYEYYAMDVQGTAYLYANGKLINTQDFSTTFYWYGGTYSSTISGYVTVPPGGVSKEIYATYSVYATPGFSKHTKVEGNMTYIYYIYYPQGPYYYTTGYAFNWYEYNVTLPIMVKVFNGTNPQTIVGNKIYNSRDFTAYFWYTTWSSDPQSNFTTIITHDYIQIANYTIERTWNAGSVEIIPQPSVQQNGNTINYVLTFNVQSDLIQPPPWISQPIIYNKYAAISWFYLEQNASLAHALYSYIMKTINETDIQYWKFEYFVLAAQFAMYTYNTTSSVFNNLLELESFYENWSLVYANILNLSRWPNMVYFSNLLMFFNVSKIPEIYNSTIYFNISGNYEVYLVDIYNALQYSKWNKIPFGNPYYFYDLETNQTIYFYLNASKQSIPYAGEILNFYDTNYVQSVFYATLETGKGTLTRITAIWNGTGWIS</sequence>
<keyword evidence="1" id="KW-0812">Transmembrane</keyword>
<dbReference type="EMBL" id="AJ748323">
    <property type="protein sequence ID" value="CDF47296.1"/>
    <property type="molecule type" value="Genomic_DNA"/>
</dbReference>
<proteinExistence type="predicted"/>
<keyword evidence="1" id="KW-0472">Membrane</keyword>
<evidence type="ECO:0000256" key="1">
    <source>
        <dbReference type="SAM" id="Phobius"/>
    </source>
</evidence>
<dbReference type="AlphaFoldDB" id="R7RAK6"/>
<organism evidence="2">
    <name type="scientific">Saccharolobus islandicus</name>
    <name type="common">Sulfolobus islandicus</name>
    <dbReference type="NCBI Taxonomy" id="43080"/>
    <lineage>
        <taxon>Archaea</taxon>
        <taxon>Thermoproteota</taxon>
        <taxon>Thermoprotei</taxon>
        <taxon>Sulfolobales</taxon>
        <taxon>Sulfolobaceae</taxon>
        <taxon>Saccharolobus</taxon>
    </lineage>
</organism>
<dbReference type="RefSeq" id="WP_187395299.1">
    <property type="nucleotide sequence ID" value="NC_006424.1"/>
</dbReference>
<feature type="transmembrane region" description="Helical" evidence="1">
    <location>
        <begin position="12"/>
        <end position="33"/>
    </location>
</feature>
<evidence type="ECO:0000313" key="2">
    <source>
        <dbReference type="EMBL" id="CDF47296.1"/>
    </source>
</evidence>
<keyword evidence="1" id="KW-1133">Transmembrane helix</keyword>
<keyword evidence="2" id="KW-0614">Plasmid</keyword>
<reference evidence="2" key="1">
    <citation type="journal article" date="2004" name="Archaea">
        <title>Genomic comparison of archaeal conjugative plasmids from Sulfolobus.</title>
        <authorList>
            <person name="Greve B."/>
            <person name="Jensen S."/>
            <person name="Bruegger K."/>
            <person name="Zillig W."/>
            <person name="Garrett R.A."/>
        </authorList>
    </citation>
    <scope>NUCLEOTIDE SEQUENCE [LARGE SCALE GENOMIC DNA]</scope>
    <source>
        <plasmid evidence="2">pARN4</plasmid>
    </source>
</reference>
<protein>
    <submittedName>
        <fullName evidence="2">Plasmid pARN4</fullName>
    </submittedName>
</protein>